<sequence length="541" mass="60208">MLPTLIQQTPADHFAFDSPLEDLMEHFTKCVSEFKSGDDTAKTGIVLSVFTIISYDMSAMKDKSSIGIRSGLLETFSECISQGCPFNLLAILSSVIGLMVTCVSEGKQNGRNHLISSLLTLTSHPDPSLSIPATNSVSLLCRGSLSSGEVEDVLNSGVIEILCNRLESSPTKDGVNLISSLRALDSLSFGLREVIEKEEKKEASQKTDCFSRTRRCRWALARIENAIMSISQFVRGKREEDTTTQELQAMIGGFILRHFDSSISSVKRATGPIAIDLVKVRQEMEEEREKGNEEVVRIQAELKAAAQKAEDEREKEFEKKMKQLDDFQKANQHLIKKGQQKEEEERLRGERRALSKRGAATIEVFKRDACRVERGVFTTILVDPSPLLSPSYGEVVVRITFIIRALADTYFYSGLISTDLTDEVQTGEKWFFHLKGGASWLHHPSMLYAKQNNKEAHPGIACLEAAVGQRVVMEADGRKGKRTLKLSQDGVTQPVFFTNIPVPFRFAVQNWKPNGATEMMSTEVLIDSEMVGGTLPVKMDE</sequence>
<dbReference type="EMBL" id="JARBJD010000053">
    <property type="protein sequence ID" value="KAK2956672.1"/>
    <property type="molecule type" value="Genomic_DNA"/>
</dbReference>
<dbReference type="InterPro" id="IPR016024">
    <property type="entry name" value="ARM-type_fold"/>
</dbReference>
<keyword evidence="3" id="KW-1185">Reference proteome</keyword>
<dbReference type="SUPFAM" id="SSF48371">
    <property type="entry name" value="ARM repeat"/>
    <property type="match status" value="1"/>
</dbReference>
<feature type="coiled-coil region" evidence="1">
    <location>
        <begin position="281"/>
        <end position="344"/>
    </location>
</feature>
<reference evidence="2 3" key="1">
    <citation type="journal article" date="2022" name="bioRxiv">
        <title>Genomics of Preaxostyla Flagellates Illuminates Evolutionary Transitions and the Path Towards Mitochondrial Loss.</title>
        <authorList>
            <person name="Novak L.V.F."/>
            <person name="Treitli S.C."/>
            <person name="Pyrih J."/>
            <person name="Halakuc P."/>
            <person name="Pipaliya S.V."/>
            <person name="Vacek V."/>
            <person name="Brzon O."/>
            <person name="Soukal P."/>
            <person name="Eme L."/>
            <person name="Dacks J.B."/>
            <person name="Karnkowska A."/>
            <person name="Elias M."/>
            <person name="Hampl V."/>
        </authorList>
    </citation>
    <scope>NUCLEOTIDE SEQUENCE [LARGE SCALE GENOMIC DNA]</scope>
    <source>
        <strain evidence="2">NAU3</strain>
        <tissue evidence="2">Gut</tissue>
    </source>
</reference>
<protein>
    <submittedName>
        <fullName evidence="2">Uncharacterized protein</fullName>
    </submittedName>
</protein>
<name>A0ABQ9XYV5_9EUKA</name>
<evidence type="ECO:0000313" key="3">
    <source>
        <dbReference type="Proteomes" id="UP001281761"/>
    </source>
</evidence>
<dbReference type="Proteomes" id="UP001281761">
    <property type="component" value="Unassembled WGS sequence"/>
</dbReference>
<gene>
    <name evidence="2" type="ORF">BLNAU_8306</name>
</gene>
<evidence type="ECO:0000256" key="1">
    <source>
        <dbReference type="SAM" id="Coils"/>
    </source>
</evidence>
<proteinExistence type="predicted"/>
<evidence type="ECO:0000313" key="2">
    <source>
        <dbReference type="EMBL" id="KAK2956672.1"/>
    </source>
</evidence>
<organism evidence="2 3">
    <name type="scientific">Blattamonas nauphoetae</name>
    <dbReference type="NCBI Taxonomy" id="2049346"/>
    <lineage>
        <taxon>Eukaryota</taxon>
        <taxon>Metamonada</taxon>
        <taxon>Preaxostyla</taxon>
        <taxon>Oxymonadida</taxon>
        <taxon>Blattamonas</taxon>
    </lineage>
</organism>
<accession>A0ABQ9XYV5</accession>
<keyword evidence="1" id="KW-0175">Coiled coil</keyword>
<comment type="caution">
    <text evidence="2">The sequence shown here is derived from an EMBL/GenBank/DDBJ whole genome shotgun (WGS) entry which is preliminary data.</text>
</comment>